<dbReference type="InterPro" id="IPR000428">
    <property type="entry name" value="Cu-bd"/>
</dbReference>
<organism evidence="2 3">
    <name type="scientific">Collimonas arenae</name>
    <dbReference type="NCBI Taxonomy" id="279058"/>
    <lineage>
        <taxon>Bacteria</taxon>
        <taxon>Pseudomonadati</taxon>
        <taxon>Pseudomonadota</taxon>
        <taxon>Betaproteobacteria</taxon>
        <taxon>Burkholderiales</taxon>
        <taxon>Oxalobacteraceae</taxon>
        <taxon>Collimonas</taxon>
    </lineage>
</organism>
<sequence>MIEFNVQDMTCGHCAGRITKAISDVDASAKVEIKIDGHSVSIQSNASADELAEAIKDAGYTPQLLS</sequence>
<name>A0A0A1FAV8_9BURK</name>
<dbReference type="GO" id="GO:0006825">
    <property type="term" value="P:copper ion transport"/>
    <property type="evidence" value="ECO:0007669"/>
    <property type="project" value="InterPro"/>
</dbReference>
<dbReference type="Pfam" id="PF00403">
    <property type="entry name" value="HMA"/>
    <property type="match status" value="1"/>
</dbReference>
<protein>
    <submittedName>
        <fullName evidence="2">Copper chaperone</fullName>
    </submittedName>
</protein>
<dbReference type="STRING" id="279058.LT85_1616"/>
<dbReference type="InterPro" id="IPR036163">
    <property type="entry name" value="HMA_dom_sf"/>
</dbReference>
<dbReference type="AlphaFoldDB" id="A0A0A1FAV8"/>
<dbReference type="SUPFAM" id="SSF55008">
    <property type="entry name" value="HMA, heavy metal-associated domain"/>
    <property type="match status" value="1"/>
</dbReference>
<dbReference type="Proteomes" id="UP000030302">
    <property type="component" value="Chromosome"/>
</dbReference>
<evidence type="ECO:0000259" key="1">
    <source>
        <dbReference type="PROSITE" id="PS50846"/>
    </source>
</evidence>
<dbReference type="EMBL" id="CP009962">
    <property type="protein sequence ID" value="AIY40774.1"/>
    <property type="molecule type" value="Genomic_DNA"/>
</dbReference>
<dbReference type="HOGENOM" id="CLU_134973_5_0_4"/>
<dbReference type="PRINTS" id="PR00944">
    <property type="entry name" value="CUEXPORT"/>
</dbReference>
<proteinExistence type="predicted"/>
<feature type="domain" description="HMA" evidence="1">
    <location>
        <begin position="1"/>
        <end position="63"/>
    </location>
</feature>
<dbReference type="RefSeq" id="WP_038495476.1">
    <property type="nucleotide sequence ID" value="NZ_CP009962.1"/>
</dbReference>
<reference evidence="3" key="1">
    <citation type="journal article" date="2014" name="Soil Biol. Biochem.">
        <title>Structure and function of bacterial communities in ageing soils: Insights from the Mendocino ecological staircase.</title>
        <authorList>
            <person name="Uroz S."/>
            <person name="Tech J.J."/>
            <person name="Sawaya N.A."/>
            <person name="Frey-Klett P."/>
            <person name="Leveau J.H.J."/>
        </authorList>
    </citation>
    <scope>NUCLEOTIDE SEQUENCE [LARGE SCALE GENOMIC DNA]</scope>
    <source>
        <strain evidence="3">Cal35</strain>
    </source>
</reference>
<dbReference type="Gene3D" id="3.30.70.100">
    <property type="match status" value="1"/>
</dbReference>
<gene>
    <name evidence="2" type="ORF">LT85_1616</name>
</gene>
<dbReference type="InterPro" id="IPR006121">
    <property type="entry name" value="HMA_dom"/>
</dbReference>
<keyword evidence="3" id="KW-1185">Reference proteome</keyword>
<dbReference type="PROSITE" id="PS50846">
    <property type="entry name" value="HMA_2"/>
    <property type="match status" value="1"/>
</dbReference>
<evidence type="ECO:0000313" key="2">
    <source>
        <dbReference type="EMBL" id="AIY40774.1"/>
    </source>
</evidence>
<dbReference type="OrthoDB" id="9813965at2"/>
<dbReference type="CDD" id="cd00371">
    <property type="entry name" value="HMA"/>
    <property type="match status" value="1"/>
</dbReference>
<dbReference type="GO" id="GO:0005507">
    <property type="term" value="F:copper ion binding"/>
    <property type="evidence" value="ECO:0007669"/>
    <property type="project" value="InterPro"/>
</dbReference>
<accession>A0A0A1FAV8</accession>
<dbReference type="KEGG" id="care:LT85_1616"/>
<evidence type="ECO:0000313" key="3">
    <source>
        <dbReference type="Proteomes" id="UP000030302"/>
    </source>
</evidence>